<dbReference type="KEGG" id="pspc:Strain318_000986"/>
<dbReference type="PANTHER" id="PTHR43289">
    <property type="entry name" value="MITOGEN-ACTIVATED PROTEIN KINASE KINASE KINASE 20-RELATED"/>
    <property type="match status" value="1"/>
</dbReference>
<feature type="domain" description="Protein kinase" evidence="6">
    <location>
        <begin position="16"/>
        <end position="277"/>
    </location>
</feature>
<evidence type="ECO:0000313" key="9">
    <source>
        <dbReference type="Proteomes" id="UP001229955"/>
    </source>
</evidence>
<dbReference type="InterPro" id="IPR017441">
    <property type="entry name" value="Protein_kinase_ATP_BS"/>
</dbReference>
<dbReference type="EMBL" id="CP130612">
    <property type="protein sequence ID" value="WKW11724.1"/>
    <property type="molecule type" value="Genomic_DNA"/>
</dbReference>
<dbReference type="InterPro" id="IPR000719">
    <property type="entry name" value="Prot_kinase_dom"/>
</dbReference>
<evidence type="ECO:0000256" key="5">
    <source>
        <dbReference type="PROSITE-ProRule" id="PRU10141"/>
    </source>
</evidence>
<evidence type="ECO:0000259" key="6">
    <source>
        <dbReference type="PROSITE" id="PS50011"/>
    </source>
</evidence>
<sequence length="802" mass="86837">MSESRPGIPAKLSERYDIREEIGAGGMAVVFDAWDRRHERAVAVKLIRPELTSKAMVERFEREIAVAARLVHPHVVPVFDSGVEGETMYFVMPRLTGGTLRDRLKAGGGLPLAEVRRLAEQIGGALDYAHGFGLIHRDVKPENILYASGSFLLADFGVARGGSAPGLASGSASTTGAFLGTPSYASPEQLYADRELTTASDQYSFACVLFEALTGQKPFPTQNVVEIVVAHTTEPPPEVSTFRADVPPVMEAALKRALAKQPDDRFPSVAAFLEVFLANLETTAALRQVWTPRTRAAAVLLLVGSLGAGLFVGGRLKDGDPADRARSIAVLPCRNLSGDPAQDYFSDGVTEQIIAQLSALPDLHVINMLSVMRFRGTTKEAREIGRELDADLLVLCTANRQPEGVRIGAQVVDAASGNVLMTRDYTDSTSGILKPQLDASMHIVQALSVTMRGTQRPGPTTTITQDSAYSLYMRGRHAWHRSTLDGLESAGQLLRQAVQQDPNFALAWAGVADVHLSFVGRWMAPPTPQYTAAEAAVASALRAQPSLGEALAARARLRHRRDWNFEGAAQDLRAARRATPSAWQPYLDYAKLMSVQARHEDAITLASTGLRLDPLNALNVLGLAEILYHARRFDDALVQVDRAIELEPEFAFNQLWRAMILISLARPEDAARAALRATQLAGRHPGMLAILARAEADAGRPEMARELLREMRRASAVAYVPPTLEAVVHIGLGDRDAAVDALTRAVGERDWFISELAVHPLADGVRDDPRVRALLTQMGLERVPTPGPAVPAAASGRRSAIE</sequence>
<keyword evidence="2 5" id="KW-0547">Nucleotide-binding</keyword>
<gene>
    <name evidence="7" type="ORF">Strain138_000986</name>
    <name evidence="8" type="ORF">Strain318_000986</name>
</gene>
<protein>
    <submittedName>
        <fullName evidence="8">Protein kinase</fullName>
    </submittedName>
</protein>
<dbReference type="GO" id="GO:0005524">
    <property type="term" value="F:ATP binding"/>
    <property type="evidence" value="ECO:0007669"/>
    <property type="project" value="UniProtKB-UniRule"/>
</dbReference>
<dbReference type="Proteomes" id="UP001229955">
    <property type="component" value="Chromosome"/>
</dbReference>
<dbReference type="Gene3D" id="1.10.510.10">
    <property type="entry name" value="Transferase(Phosphotransferase) domain 1"/>
    <property type="match status" value="1"/>
</dbReference>
<keyword evidence="9" id="KW-1185">Reference proteome</keyword>
<dbReference type="SUPFAM" id="SSF56112">
    <property type="entry name" value="Protein kinase-like (PK-like)"/>
    <property type="match status" value="1"/>
</dbReference>
<dbReference type="PROSITE" id="PS50011">
    <property type="entry name" value="PROTEIN_KINASE_DOM"/>
    <property type="match status" value="1"/>
</dbReference>
<dbReference type="SMART" id="SM00220">
    <property type="entry name" value="S_TKc"/>
    <property type="match status" value="1"/>
</dbReference>
<keyword evidence="3 8" id="KW-0418">Kinase</keyword>
<keyword evidence="1" id="KW-0808">Transferase</keyword>
<proteinExistence type="predicted"/>
<dbReference type="RefSeq" id="WP_367887420.1">
    <property type="nucleotide sequence ID" value="NZ_CP130612.1"/>
</dbReference>
<dbReference type="PROSITE" id="PS00108">
    <property type="entry name" value="PROTEIN_KINASE_ST"/>
    <property type="match status" value="1"/>
</dbReference>
<dbReference type="InterPro" id="IPR011009">
    <property type="entry name" value="Kinase-like_dom_sf"/>
</dbReference>
<dbReference type="SUPFAM" id="SSF48452">
    <property type="entry name" value="TPR-like"/>
    <property type="match status" value="2"/>
</dbReference>
<dbReference type="AlphaFoldDB" id="A0AA49JYY8"/>
<evidence type="ECO:0000256" key="1">
    <source>
        <dbReference type="ARBA" id="ARBA00022679"/>
    </source>
</evidence>
<dbReference type="PROSITE" id="PS00107">
    <property type="entry name" value="PROTEIN_KINASE_ATP"/>
    <property type="match status" value="1"/>
</dbReference>
<keyword evidence="4 5" id="KW-0067">ATP-binding</keyword>
<accession>A0AA49JTI0</accession>
<dbReference type="CDD" id="cd14014">
    <property type="entry name" value="STKc_PknB_like"/>
    <property type="match status" value="1"/>
</dbReference>
<dbReference type="Gene3D" id="1.25.40.10">
    <property type="entry name" value="Tetratricopeptide repeat domain"/>
    <property type="match status" value="1"/>
</dbReference>
<dbReference type="GO" id="GO:0004674">
    <property type="term" value="F:protein serine/threonine kinase activity"/>
    <property type="evidence" value="ECO:0007669"/>
    <property type="project" value="TreeGrafter"/>
</dbReference>
<accession>A0AA49JYY8</accession>
<evidence type="ECO:0000256" key="4">
    <source>
        <dbReference type="ARBA" id="ARBA00022840"/>
    </source>
</evidence>
<dbReference type="Gene3D" id="3.30.200.20">
    <property type="entry name" value="Phosphorylase Kinase, domain 1"/>
    <property type="match status" value="1"/>
</dbReference>
<feature type="binding site" evidence="5">
    <location>
        <position position="45"/>
    </location>
    <ligand>
        <name>ATP</name>
        <dbReference type="ChEBI" id="CHEBI:30616"/>
    </ligand>
</feature>
<name>A0AA49JYY8_9BACT</name>
<evidence type="ECO:0000313" key="8">
    <source>
        <dbReference type="EMBL" id="WKW14634.1"/>
    </source>
</evidence>
<evidence type="ECO:0000256" key="2">
    <source>
        <dbReference type="ARBA" id="ARBA00022741"/>
    </source>
</evidence>
<evidence type="ECO:0000256" key="3">
    <source>
        <dbReference type="ARBA" id="ARBA00022777"/>
    </source>
</evidence>
<dbReference type="InterPro" id="IPR008271">
    <property type="entry name" value="Ser/Thr_kinase_AS"/>
</dbReference>
<organism evidence="8 9">
    <name type="scientific">Pseudogemmatithrix spongiicola</name>
    <dbReference type="NCBI Taxonomy" id="3062599"/>
    <lineage>
        <taxon>Bacteria</taxon>
        <taxon>Pseudomonadati</taxon>
        <taxon>Gemmatimonadota</taxon>
        <taxon>Gemmatimonadia</taxon>
        <taxon>Gemmatimonadales</taxon>
        <taxon>Gemmatimonadaceae</taxon>
        <taxon>Pseudogemmatithrix</taxon>
    </lineage>
</organism>
<dbReference type="Pfam" id="PF00069">
    <property type="entry name" value="Pkinase"/>
    <property type="match status" value="1"/>
</dbReference>
<dbReference type="InterPro" id="IPR011990">
    <property type="entry name" value="TPR-like_helical_dom_sf"/>
</dbReference>
<evidence type="ECO:0000313" key="7">
    <source>
        <dbReference type="EMBL" id="WKW11724.1"/>
    </source>
</evidence>
<dbReference type="PANTHER" id="PTHR43289:SF6">
    <property type="entry name" value="SERINE_THREONINE-PROTEIN KINASE NEKL-3"/>
    <property type="match status" value="1"/>
</dbReference>
<reference evidence="8" key="1">
    <citation type="submission" date="2023-07" db="EMBL/GenBank/DDBJ databases">
        <authorList>
            <person name="Haufschild T."/>
            <person name="Kallscheuer N."/>
            <person name="Hammer J."/>
            <person name="Kohn T."/>
            <person name="Kabuu M."/>
            <person name="Jogler M."/>
            <person name="Wohfarth N."/>
            <person name="Heuer A."/>
            <person name="Rohde M."/>
            <person name="van Teeseling M.C.F."/>
            <person name="Jogler C."/>
        </authorList>
    </citation>
    <scope>NUCLEOTIDE SEQUENCE</scope>
    <source>
        <strain evidence="7">Strain 138</strain>
        <strain evidence="8">Strain 318</strain>
    </source>
</reference>
<dbReference type="EMBL" id="CP130613">
    <property type="protein sequence ID" value="WKW14634.1"/>
    <property type="molecule type" value="Genomic_DNA"/>
</dbReference>